<dbReference type="EMBL" id="SRIO01000007">
    <property type="protein sequence ID" value="TFZ82760.1"/>
    <property type="molecule type" value="Genomic_DNA"/>
</dbReference>
<feature type="non-terminal residue" evidence="2">
    <location>
        <position position="527"/>
    </location>
</feature>
<evidence type="ECO:0000313" key="2">
    <source>
        <dbReference type="EMBL" id="TFZ82760.1"/>
    </source>
</evidence>
<sequence length="527" mass="59219">MSKEMLRFMAQECNRPSWRMTMSTLALLREDPSRRALRAITHQIGYGTLARAGAKAAIRSRLNRTELPRQFFLSLWDTLGQREAIVDGDRRITFTQFKDRVLRLADGLHQLGLREGDACAELLYNCSHWFELNLACALTGMAMPMLNWHLRPQELVDCIQRANAKVLVVDSSFAEMVAKVRDQIPGVERVLLTGSERLEGFDSFEELIQRSAPRLPPGHFSMSSKPYSGGTTGTPKYINLNQEVMFGESDTARRGVSREQITRLTLMQASAFDWYGLGECHDAITGNARSLIPGPLYHAGVQIGVLPFFFGGTVVPMHKFTAEGFLKAIQDERINWTFVAPTMLERVLALPDEVKHKYNLASMRTIVCAAAPCPPKVKQGINALFRRQGARNDVFHEYYGASETGLITVLVPEDYQANPKRYESVGKVRAAQCRIYDPETQRWAQPGQEGKVLVRSALTSGLEYVGQKAKTDECFIPIDGELWYDDGLIGYLDEDGFLYLTSRVKEMIISGGVNLFPNEIEHAIKLN</sequence>
<organism evidence="2 3">
    <name type="scientific">Candidatus Macondimonas diazotrophica</name>
    <dbReference type="NCBI Taxonomy" id="2305248"/>
    <lineage>
        <taxon>Bacteria</taxon>
        <taxon>Pseudomonadati</taxon>
        <taxon>Pseudomonadota</taxon>
        <taxon>Gammaproteobacteria</taxon>
        <taxon>Chromatiales</taxon>
        <taxon>Ectothiorhodospiraceae</taxon>
        <taxon>Candidatus Macondimonas</taxon>
    </lineage>
</organism>
<evidence type="ECO:0000259" key="1">
    <source>
        <dbReference type="Pfam" id="PF00501"/>
    </source>
</evidence>
<proteinExistence type="predicted"/>
<protein>
    <recommendedName>
        <fullName evidence="1">AMP-dependent synthetase/ligase domain-containing protein</fullName>
    </recommendedName>
</protein>
<dbReference type="SUPFAM" id="SSF56801">
    <property type="entry name" value="Acetyl-CoA synthetase-like"/>
    <property type="match status" value="1"/>
</dbReference>
<evidence type="ECO:0000313" key="3">
    <source>
        <dbReference type="Proteomes" id="UP000297890"/>
    </source>
</evidence>
<dbReference type="AlphaFoldDB" id="A0A4Z0FAB2"/>
<dbReference type="PANTHER" id="PTHR24096">
    <property type="entry name" value="LONG-CHAIN-FATTY-ACID--COA LIGASE"/>
    <property type="match status" value="1"/>
</dbReference>
<dbReference type="PANTHER" id="PTHR24096:SF267">
    <property type="entry name" value="MALONATE--COA LIGASE ACSF3, MITOCHONDRIAL"/>
    <property type="match status" value="1"/>
</dbReference>
<dbReference type="Proteomes" id="UP000297890">
    <property type="component" value="Unassembled WGS sequence"/>
</dbReference>
<accession>A0A4Z0FAB2</accession>
<name>A0A4Z0FAB2_9GAMM</name>
<keyword evidence="3" id="KW-1185">Reference proteome</keyword>
<dbReference type="InterPro" id="IPR000873">
    <property type="entry name" value="AMP-dep_synth/lig_dom"/>
</dbReference>
<comment type="caution">
    <text evidence="2">The sequence shown here is derived from an EMBL/GenBank/DDBJ whole genome shotgun (WGS) entry which is preliminary data.</text>
</comment>
<feature type="domain" description="AMP-dependent synthetase/ligase" evidence="1">
    <location>
        <begin position="80"/>
        <end position="457"/>
    </location>
</feature>
<dbReference type="InterPro" id="IPR042099">
    <property type="entry name" value="ANL_N_sf"/>
</dbReference>
<dbReference type="Pfam" id="PF00501">
    <property type="entry name" value="AMP-binding"/>
    <property type="match status" value="1"/>
</dbReference>
<gene>
    <name evidence="2" type="ORF">E4680_07325</name>
</gene>
<reference evidence="2 3" key="1">
    <citation type="journal article" date="2019" name="ISME J.">
        <title>Candidatus Macondimonas diazotrophica, a novel gammaproteobacterial genus dominating crude-oil-contaminated coastal sediments.</title>
        <authorList>
            <person name="Karthikeyan S."/>
            <person name="Konstantinidis K."/>
        </authorList>
    </citation>
    <scope>NUCLEOTIDE SEQUENCE [LARGE SCALE GENOMIC DNA]</scope>
    <source>
        <strain evidence="2 3">KTK01</strain>
    </source>
</reference>
<dbReference type="OrthoDB" id="9803968at2"/>
<dbReference type="GO" id="GO:0016405">
    <property type="term" value="F:CoA-ligase activity"/>
    <property type="evidence" value="ECO:0007669"/>
    <property type="project" value="TreeGrafter"/>
</dbReference>
<dbReference type="Gene3D" id="3.40.50.12780">
    <property type="entry name" value="N-terminal domain of ligase-like"/>
    <property type="match status" value="1"/>
</dbReference>